<dbReference type="SUPFAM" id="SSF56112">
    <property type="entry name" value="Protein kinase-like (PK-like)"/>
    <property type="match status" value="1"/>
</dbReference>
<dbReference type="eggNOG" id="COG0510">
    <property type="taxonomic scope" value="Bacteria"/>
</dbReference>
<protein>
    <submittedName>
        <fullName evidence="2">Aminoglycoside phosphotransferase</fullName>
    </submittedName>
</protein>
<evidence type="ECO:0000313" key="3">
    <source>
        <dbReference type="Proteomes" id="UP000009159"/>
    </source>
</evidence>
<proteinExistence type="predicted"/>
<feature type="domain" description="Aminoglycoside phosphotransferase" evidence="1">
    <location>
        <begin position="60"/>
        <end position="212"/>
    </location>
</feature>
<dbReference type="EMBL" id="CP000511">
    <property type="protein sequence ID" value="ABM16580.1"/>
    <property type="molecule type" value="Genomic_DNA"/>
</dbReference>
<organism evidence="2 3">
    <name type="scientific">Mycolicibacterium vanbaalenii (strain DSM 7251 / JCM 13017 / BCRC 16820 / KCTC 9966 / NRRL B-24157 / PYR-1)</name>
    <name type="common">Mycobacterium vanbaalenii</name>
    <dbReference type="NCBI Taxonomy" id="350058"/>
    <lineage>
        <taxon>Bacteria</taxon>
        <taxon>Bacillati</taxon>
        <taxon>Actinomycetota</taxon>
        <taxon>Actinomycetes</taxon>
        <taxon>Mycobacteriales</taxon>
        <taxon>Mycobacteriaceae</taxon>
        <taxon>Mycolicibacterium</taxon>
    </lineage>
</organism>
<dbReference type="AlphaFoldDB" id="A1THD0"/>
<dbReference type="HOGENOM" id="CLU_029616_0_0_11"/>
<dbReference type="InterPro" id="IPR011009">
    <property type="entry name" value="Kinase-like_dom_sf"/>
</dbReference>
<sequence>MSWDLAGTVVLDVDSERGRVVIKAGGSGNHHVGREITAFEAFTECLASTGRAADLLHCDRTANLLVVRYLDGSLVMGSVAESAPETYRQAGRLAKIFHGQARRTDPDWDAAAVTKSLNWLDKPHRIAPRIAARLRGILTGYQPREVVVVPTHGDWQPRNWLFDGDTVKVIDFGRFAWRPAVTDFCRLAAQQWRDDPRLEDAFFAGYGGDPRNPEQWRMATVHEAIGTAVWAYQVGDERFERQGHRMVAEALELF</sequence>
<reference evidence="2" key="1">
    <citation type="submission" date="2006-12" db="EMBL/GenBank/DDBJ databases">
        <title>Complete sequence of Mycobacterium vanbaalenii PYR-1.</title>
        <authorList>
            <consortium name="US DOE Joint Genome Institute"/>
            <person name="Copeland A."/>
            <person name="Lucas S."/>
            <person name="Lapidus A."/>
            <person name="Barry K."/>
            <person name="Detter J.C."/>
            <person name="Glavina del Rio T."/>
            <person name="Hammon N."/>
            <person name="Israni S."/>
            <person name="Dalin E."/>
            <person name="Tice H."/>
            <person name="Pitluck S."/>
            <person name="Singan V."/>
            <person name="Schmutz J."/>
            <person name="Larimer F."/>
            <person name="Land M."/>
            <person name="Hauser L."/>
            <person name="Kyrpides N."/>
            <person name="Anderson I.J."/>
            <person name="Miller C."/>
            <person name="Richardson P."/>
        </authorList>
    </citation>
    <scope>NUCLEOTIDE SEQUENCE [LARGE SCALE GENOMIC DNA]</scope>
    <source>
        <strain evidence="2">PYR-1</strain>
    </source>
</reference>
<gene>
    <name evidence="2" type="ordered locus">Mvan_5815</name>
</gene>
<dbReference type="Proteomes" id="UP000009159">
    <property type="component" value="Chromosome"/>
</dbReference>
<evidence type="ECO:0000313" key="2">
    <source>
        <dbReference type="EMBL" id="ABM16580.1"/>
    </source>
</evidence>
<dbReference type="STRING" id="350058.Mvan_5815"/>
<accession>A1THD0</accession>
<dbReference type="InterPro" id="IPR002575">
    <property type="entry name" value="Aminoglycoside_PTrfase"/>
</dbReference>
<keyword evidence="3" id="KW-1185">Reference proteome</keyword>
<dbReference type="Gene3D" id="3.90.1200.10">
    <property type="match status" value="1"/>
</dbReference>
<name>A1THD0_MYCVP</name>
<evidence type="ECO:0000259" key="1">
    <source>
        <dbReference type="Pfam" id="PF01636"/>
    </source>
</evidence>
<dbReference type="KEGG" id="mva:Mvan_5815"/>
<dbReference type="GO" id="GO:0016740">
    <property type="term" value="F:transferase activity"/>
    <property type="evidence" value="ECO:0007669"/>
    <property type="project" value="UniProtKB-KW"/>
</dbReference>
<dbReference type="Pfam" id="PF01636">
    <property type="entry name" value="APH"/>
    <property type="match status" value="1"/>
</dbReference>